<accession>A0A223NQS8</accession>
<keyword evidence="2" id="KW-1185">Reference proteome</keyword>
<protein>
    <submittedName>
        <fullName evidence="1">Uncharacterized protein</fullName>
    </submittedName>
</protein>
<evidence type="ECO:0000313" key="1">
    <source>
        <dbReference type="EMBL" id="ASU32110.1"/>
    </source>
</evidence>
<proteinExistence type="predicted"/>
<dbReference type="KEGG" id="muc:MuYL_0207"/>
<sequence length="41" mass="4837">MFRLVLLKNGTLCRLLYIRRNFLPYGIGETLNHDLSQSNKQ</sequence>
<name>A0A223NQS8_9SPHI</name>
<organism evidence="1 2">
    <name type="scientific">Mucilaginibacter xinganensis</name>
    <dbReference type="NCBI Taxonomy" id="1234841"/>
    <lineage>
        <taxon>Bacteria</taxon>
        <taxon>Pseudomonadati</taxon>
        <taxon>Bacteroidota</taxon>
        <taxon>Sphingobacteriia</taxon>
        <taxon>Sphingobacteriales</taxon>
        <taxon>Sphingobacteriaceae</taxon>
        <taxon>Mucilaginibacter</taxon>
    </lineage>
</organism>
<dbReference type="EMBL" id="CP022743">
    <property type="protein sequence ID" value="ASU32110.1"/>
    <property type="molecule type" value="Genomic_DNA"/>
</dbReference>
<gene>
    <name evidence="1" type="ORF">MuYL_0207</name>
</gene>
<dbReference type="Proteomes" id="UP000215002">
    <property type="component" value="Chromosome"/>
</dbReference>
<dbReference type="AlphaFoldDB" id="A0A223NQS8"/>
<evidence type="ECO:0000313" key="2">
    <source>
        <dbReference type="Proteomes" id="UP000215002"/>
    </source>
</evidence>
<reference evidence="1 2" key="1">
    <citation type="submission" date="2017-08" db="EMBL/GenBank/DDBJ databases">
        <title>Complete genome sequence of Mucilaginibacter sp. strain BJC16-A31.</title>
        <authorList>
            <consortium name="Henan University of Science and Technology"/>
            <person name="You X."/>
        </authorList>
    </citation>
    <scope>NUCLEOTIDE SEQUENCE [LARGE SCALE GENOMIC DNA]</scope>
    <source>
        <strain evidence="1 2">BJC16-A31</strain>
    </source>
</reference>